<feature type="compositionally biased region" description="Basic and acidic residues" evidence="3">
    <location>
        <begin position="96"/>
        <end position="111"/>
    </location>
</feature>
<dbReference type="InterPro" id="IPR050374">
    <property type="entry name" value="RRT5_SRSF_SR"/>
</dbReference>
<dbReference type="PROSITE" id="PS50102">
    <property type="entry name" value="RRM"/>
    <property type="match status" value="1"/>
</dbReference>
<dbReference type="GO" id="GO:0005737">
    <property type="term" value="C:cytoplasm"/>
    <property type="evidence" value="ECO:0007669"/>
    <property type="project" value="TreeGrafter"/>
</dbReference>
<dbReference type="EMBL" id="CAJHUB010000764">
    <property type="protein sequence ID" value="CAD7687994.1"/>
    <property type="molecule type" value="Genomic_DNA"/>
</dbReference>
<evidence type="ECO:0000259" key="4">
    <source>
        <dbReference type="PROSITE" id="PS50102"/>
    </source>
</evidence>
<accession>A0A811ZH28</accession>
<feature type="compositionally biased region" description="Basic and acidic residues" evidence="3">
    <location>
        <begin position="144"/>
        <end position="155"/>
    </location>
</feature>
<evidence type="ECO:0000256" key="1">
    <source>
        <dbReference type="ARBA" id="ARBA00022884"/>
    </source>
</evidence>
<evidence type="ECO:0000256" key="2">
    <source>
        <dbReference type="PROSITE-ProRule" id="PRU00176"/>
    </source>
</evidence>
<dbReference type="GO" id="GO:0005634">
    <property type="term" value="C:nucleus"/>
    <property type="evidence" value="ECO:0007669"/>
    <property type="project" value="TreeGrafter"/>
</dbReference>
<proteinExistence type="predicted"/>
<gene>
    <name evidence="5" type="ORF">NYPRO_LOCUS20788</name>
</gene>
<keyword evidence="6" id="KW-1185">Reference proteome</keyword>
<organism evidence="5 6">
    <name type="scientific">Nyctereutes procyonoides</name>
    <name type="common">Raccoon dog</name>
    <name type="synonym">Canis procyonoides</name>
    <dbReference type="NCBI Taxonomy" id="34880"/>
    <lineage>
        <taxon>Eukaryota</taxon>
        <taxon>Metazoa</taxon>
        <taxon>Chordata</taxon>
        <taxon>Craniata</taxon>
        <taxon>Vertebrata</taxon>
        <taxon>Euteleostomi</taxon>
        <taxon>Mammalia</taxon>
        <taxon>Eutheria</taxon>
        <taxon>Laurasiatheria</taxon>
        <taxon>Carnivora</taxon>
        <taxon>Caniformia</taxon>
        <taxon>Canidae</taxon>
        <taxon>Nyctereutes</taxon>
    </lineage>
</organism>
<dbReference type="Gene3D" id="3.30.70.330">
    <property type="match status" value="1"/>
</dbReference>
<dbReference type="InterPro" id="IPR000504">
    <property type="entry name" value="RRM_dom"/>
</dbReference>
<dbReference type="AlphaFoldDB" id="A0A811ZH28"/>
<name>A0A811ZH28_NYCPR</name>
<dbReference type="SUPFAM" id="SSF54928">
    <property type="entry name" value="RNA-binding domain, RBD"/>
    <property type="match status" value="1"/>
</dbReference>
<protein>
    <submittedName>
        <fullName evidence="5">(raccoon dog) hypothetical protein</fullName>
    </submittedName>
</protein>
<dbReference type="InterPro" id="IPR012677">
    <property type="entry name" value="Nucleotide-bd_a/b_plait_sf"/>
</dbReference>
<sequence>MPRVYTGRLSCNVREKDIQRCGRLLETDLRNGHGFVELEESRDADAAVEGLKGKELGGERARGRRFGRRRTSGRDKFGPPVPQNSGDFMRQAGEGTHADAHEAPALDKLDGTEINGRNIRLIEDKPRTSHGRSYSGSRSRVKRKREEIENSDRPISRGLGGKKRERQRGAVTQEEGEAGSMPGARCGTRSRDSSIAPWAKGRRQTAEPPRDPLMKTFKRG</sequence>
<feature type="domain" description="RRM" evidence="4">
    <location>
        <begin position="2"/>
        <end position="73"/>
    </location>
</feature>
<dbReference type="PANTHER" id="PTHR23003:SF52">
    <property type="entry name" value="SERINE_ARGININE-RICH SPLICING FACTOR 6"/>
    <property type="match status" value="1"/>
</dbReference>
<dbReference type="Pfam" id="PF00076">
    <property type="entry name" value="RRM_1"/>
    <property type="match status" value="1"/>
</dbReference>
<dbReference type="Proteomes" id="UP000645828">
    <property type="component" value="Unassembled WGS sequence"/>
</dbReference>
<keyword evidence="1 2" id="KW-0694">RNA-binding</keyword>
<dbReference type="PANTHER" id="PTHR23003">
    <property type="entry name" value="RNA RECOGNITION MOTIF RRM DOMAIN CONTAINING PROTEIN"/>
    <property type="match status" value="1"/>
</dbReference>
<dbReference type="InterPro" id="IPR035979">
    <property type="entry name" value="RBD_domain_sf"/>
</dbReference>
<feature type="compositionally biased region" description="Basic residues" evidence="3">
    <location>
        <begin position="62"/>
        <end position="71"/>
    </location>
</feature>
<evidence type="ECO:0000256" key="3">
    <source>
        <dbReference type="SAM" id="MobiDB-lite"/>
    </source>
</evidence>
<dbReference type="GO" id="GO:0003729">
    <property type="term" value="F:mRNA binding"/>
    <property type="evidence" value="ECO:0007669"/>
    <property type="project" value="TreeGrafter"/>
</dbReference>
<feature type="compositionally biased region" description="Basic and acidic residues" evidence="3">
    <location>
        <begin position="204"/>
        <end position="213"/>
    </location>
</feature>
<reference evidence="5" key="1">
    <citation type="submission" date="2020-12" db="EMBL/GenBank/DDBJ databases">
        <authorList>
            <consortium name="Molecular Ecology Group"/>
        </authorList>
    </citation>
    <scope>NUCLEOTIDE SEQUENCE</scope>
    <source>
        <strain evidence="5">TBG_1078</strain>
    </source>
</reference>
<comment type="caution">
    <text evidence="5">The sequence shown here is derived from an EMBL/GenBank/DDBJ whole genome shotgun (WGS) entry which is preliminary data.</text>
</comment>
<evidence type="ECO:0000313" key="5">
    <source>
        <dbReference type="EMBL" id="CAD7687994.1"/>
    </source>
</evidence>
<feature type="region of interest" description="Disordered" evidence="3">
    <location>
        <begin position="59"/>
        <end position="220"/>
    </location>
</feature>
<evidence type="ECO:0000313" key="6">
    <source>
        <dbReference type="Proteomes" id="UP000645828"/>
    </source>
</evidence>